<dbReference type="Gene3D" id="3.30.43.10">
    <property type="entry name" value="Uridine Diphospho-n-acetylenolpyruvylglucosamine Reductase, domain 2"/>
    <property type="match status" value="1"/>
</dbReference>
<dbReference type="InterPro" id="IPR016166">
    <property type="entry name" value="FAD-bd_PCMH"/>
</dbReference>
<gene>
    <name evidence="18" type="primary">murB1</name>
    <name evidence="16" type="synonym">murB</name>
    <name evidence="18" type="ORF">SG0102_24480</name>
</gene>
<name>A0A3G9JXI7_9FIRM</name>
<keyword evidence="6 16" id="KW-0132">Cell division</keyword>
<dbReference type="InterPro" id="IPR016169">
    <property type="entry name" value="FAD-bd_PCMH_sub2"/>
</dbReference>
<dbReference type="GO" id="GO:0008762">
    <property type="term" value="F:UDP-N-acetylmuramate dehydrogenase activity"/>
    <property type="evidence" value="ECO:0007669"/>
    <property type="project" value="UniProtKB-UniRule"/>
</dbReference>
<keyword evidence="12 16" id="KW-0560">Oxidoreductase</keyword>
<dbReference type="Gene3D" id="3.90.78.10">
    <property type="entry name" value="UDP-N-acetylenolpyruvoylglucosamine reductase, C-terminal domain"/>
    <property type="match status" value="1"/>
</dbReference>
<dbReference type="EMBL" id="AP019309">
    <property type="protein sequence ID" value="BBH27514.1"/>
    <property type="molecule type" value="Genomic_DNA"/>
</dbReference>
<evidence type="ECO:0000256" key="3">
    <source>
        <dbReference type="ARBA" id="ARBA00004496"/>
    </source>
</evidence>
<evidence type="ECO:0000256" key="4">
    <source>
        <dbReference type="ARBA" id="ARBA00004752"/>
    </source>
</evidence>
<comment type="function">
    <text evidence="2 16">Cell wall formation.</text>
</comment>
<dbReference type="InterPro" id="IPR003170">
    <property type="entry name" value="MurB"/>
</dbReference>
<keyword evidence="19" id="KW-1185">Reference proteome</keyword>
<dbReference type="Gene3D" id="3.30.465.10">
    <property type="match status" value="1"/>
</dbReference>
<keyword evidence="13 16" id="KW-0131">Cell cycle</keyword>
<organism evidence="18 19">
    <name type="scientific">Intestinibaculum porci</name>
    <dbReference type="NCBI Taxonomy" id="2487118"/>
    <lineage>
        <taxon>Bacteria</taxon>
        <taxon>Bacillati</taxon>
        <taxon>Bacillota</taxon>
        <taxon>Erysipelotrichia</taxon>
        <taxon>Erysipelotrichales</taxon>
        <taxon>Erysipelotrichaceae</taxon>
        <taxon>Intestinibaculum</taxon>
    </lineage>
</organism>
<dbReference type="GO" id="GO:0051301">
    <property type="term" value="P:cell division"/>
    <property type="evidence" value="ECO:0007669"/>
    <property type="project" value="UniProtKB-KW"/>
</dbReference>
<dbReference type="Pfam" id="PF01565">
    <property type="entry name" value="FAD_binding_4"/>
    <property type="match status" value="1"/>
</dbReference>
<dbReference type="NCBIfam" id="TIGR00179">
    <property type="entry name" value="murB"/>
    <property type="match status" value="1"/>
</dbReference>
<dbReference type="InterPro" id="IPR011601">
    <property type="entry name" value="MurB_C"/>
</dbReference>
<dbReference type="PANTHER" id="PTHR21071:SF5">
    <property type="entry name" value="UDP-N-ACETYLENOLPYRUVOYLGLUCOSAMINE REDUCTASE"/>
    <property type="match status" value="1"/>
</dbReference>
<evidence type="ECO:0000256" key="16">
    <source>
        <dbReference type="HAMAP-Rule" id="MF_00037"/>
    </source>
</evidence>
<evidence type="ECO:0000256" key="6">
    <source>
        <dbReference type="ARBA" id="ARBA00022618"/>
    </source>
</evidence>
<dbReference type="GO" id="GO:0009252">
    <property type="term" value="P:peptidoglycan biosynthetic process"/>
    <property type="evidence" value="ECO:0007669"/>
    <property type="project" value="UniProtKB-UniRule"/>
</dbReference>
<dbReference type="GO" id="GO:0005829">
    <property type="term" value="C:cytosol"/>
    <property type="evidence" value="ECO:0007669"/>
    <property type="project" value="TreeGrafter"/>
</dbReference>
<comment type="pathway">
    <text evidence="4 16">Cell wall biogenesis; peptidoglycan biosynthesis.</text>
</comment>
<dbReference type="NCBIfam" id="NF010480">
    <property type="entry name" value="PRK13905.1"/>
    <property type="match status" value="1"/>
</dbReference>
<evidence type="ECO:0000256" key="7">
    <source>
        <dbReference type="ARBA" id="ARBA00022630"/>
    </source>
</evidence>
<feature type="domain" description="FAD-binding PCMH-type" evidence="17">
    <location>
        <begin position="33"/>
        <end position="199"/>
    </location>
</feature>
<keyword evidence="10 16" id="KW-0133">Cell shape</keyword>
<sequence>MDLNFKRVYQELKELDVGKVIKNEPMYKHTTYKVGGPARVYVEPDSIESLRQVLDYCRSIGSAYMVIGKGSDLLFSDREYEGVIISLNHFDKVDIRGNIVKAQAGVSLIALAYQAAKYGLSGFEFMGGIPGSIGGALYMNAGAYKYCIADVFKECTILNHQNEIVTLTKPEMQFAYRHSRLQRHPDWIILEGTFEMNEKDPEEIKAILDKRKERRMASQPWNFACAGSVFRNPGDQPAWKYVDDAGLRGYEIGGAQVSPKHSNFIVNNGYASAKDILQLIQLVQSTVKEKFGVELRTEVILVNWEKQNG</sequence>
<keyword evidence="5 16" id="KW-0963">Cytoplasm</keyword>
<dbReference type="SUPFAM" id="SSF56176">
    <property type="entry name" value="FAD-binding/transporter-associated domain-like"/>
    <property type="match status" value="1"/>
</dbReference>
<dbReference type="HAMAP" id="MF_00037">
    <property type="entry name" value="MurB"/>
    <property type="match status" value="1"/>
</dbReference>
<evidence type="ECO:0000256" key="9">
    <source>
        <dbReference type="ARBA" id="ARBA00022857"/>
    </source>
</evidence>
<comment type="subcellular location">
    <subcellularLocation>
        <location evidence="3 16">Cytoplasm</location>
    </subcellularLocation>
</comment>
<dbReference type="InterPro" id="IPR036635">
    <property type="entry name" value="MurB_C_sf"/>
</dbReference>
<feature type="active site" evidence="16">
    <location>
        <position position="177"/>
    </location>
</feature>
<evidence type="ECO:0000256" key="5">
    <source>
        <dbReference type="ARBA" id="ARBA00022490"/>
    </source>
</evidence>
<reference evidence="18 19" key="1">
    <citation type="submission" date="2018-11" db="EMBL/GenBank/DDBJ databases">
        <title>Novel Erysipelotrichaceae bacterium isolated from small intestine of a swine.</title>
        <authorList>
            <person name="Kim J.S."/>
            <person name="Choe H."/>
            <person name="Lee Y.R."/>
            <person name="Kim K.M."/>
            <person name="Park D.S."/>
        </authorList>
    </citation>
    <scope>NUCLEOTIDE SEQUENCE [LARGE SCALE GENOMIC DNA]</scope>
    <source>
        <strain evidence="18 19">SG0102</strain>
    </source>
</reference>
<dbReference type="InParanoid" id="A0A3G9JXI7"/>
<dbReference type="GO" id="GO:0071949">
    <property type="term" value="F:FAD binding"/>
    <property type="evidence" value="ECO:0007669"/>
    <property type="project" value="InterPro"/>
</dbReference>
<evidence type="ECO:0000256" key="12">
    <source>
        <dbReference type="ARBA" id="ARBA00023002"/>
    </source>
</evidence>
<accession>A0A3G9JXI7</accession>
<dbReference type="Pfam" id="PF02873">
    <property type="entry name" value="MurB_C"/>
    <property type="match status" value="1"/>
</dbReference>
<evidence type="ECO:0000256" key="14">
    <source>
        <dbReference type="ARBA" id="ARBA00023316"/>
    </source>
</evidence>
<dbReference type="EC" id="1.3.1.98" evidence="16"/>
<evidence type="ECO:0000256" key="2">
    <source>
        <dbReference type="ARBA" id="ARBA00003921"/>
    </source>
</evidence>
<evidence type="ECO:0000259" key="17">
    <source>
        <dbReference type="PROSITE" id="PS51387"/>
    </source>
</evidence>
<evidence type="ECO:0000256" key="10">
    <source>
        <dbReference type="ARBA" id="ARBA00022960"/>
    </source>
</evidence>
<feature type="active site" evidence="16">
    <location>
        <position position="298"/>
    </location>
</feature>
<evidence type="ECO:0000313" key="18">
    <source>
        <dbReference type="EMBL" id="BBH27514.1"/>
    </source>
</evidence>
<dbReference type="InterPro" id="IPR006094">
    <property type="entry name" value="Oxid_FAD_bind_N"/>
</dbReference>
<keyword evidence="9 16" id="KW-0521">NADP</keyword>
<dbReference type="GO" id="GO:0008360">
    <property type="term" value="P:regulation of cell shape"/>
    <property type="evidence" value="ECO:0007669"/>
    <property type="project" value="UniProtKB-KW"/>
</dbReference>
<keyword evidence="11 16" id="KW-0573">Peptidoglycan synthesis</keyword>
<evidence type="ECO:0000256" key="13">
    <source>
        <dbReference type="ARBA" id="ARBA00023306"/>
    </source>
</evidence>
<keyword evidence="14 16" id="KW-0961">Cell wall biogenesis/degradation</keyword>
<dbReference type="OrthoDB" id="9804753at2"/>
<evidence type="ECO:0000256" key="8">
    <source>
        <dbReference type="ARBA" id="ARBA00022827"/>
    </source>
</evidence>
<proteinExistence type="inferred from homology"/>
<dbReference type="PANTHER" id="PTHR21071">
    <property type="entry name" value="UDP-N-ACETYLENOLPYRUVOYLGLUCOSAMINE REDUCTASE"/>
    <property type="match status" value="1"/>
</dbReference>
<dbReference type="AlphaFoldDB" id="A0A3G9JXI7"/>
<evidence type="ECO:0000256" key="1">
    <source>
        <dbReference type="ARBA" id="ARBA00001974"/>
    </source>
</evidence>
<keyword evidence="7 16" id="KW-0285">Flavoprotein</keyword>
<dbReference type="KEGG" id="ebm:SG0102_24480"/>
<evidence type="ECO:0000313" key="19">
    <source>
        <dbReference type="Proteomes" id="UP000268059"/>
    </source>
</evidence>
<dbReference type="GO" id="GO:0071555">
    <property type="term" value="P:cell wall organization"/>
    <property type="evidence" value="ECO:0007669"/>
    <property type="project" value="UniProtKB-KW"/>
</dbReference>
<dbReference type="FunCoup" id="A0A3G9JXI7">
    <property type="interactions" value="280"/>
</dbReference>
<dbReference type="SUPFAM" id="SSF56194">
    <property type="entry name" value="Uridine diphospho-N-Acetylenolpyruvylglucosamine reductase, MurB, C-terminal domain"/>
    <property type="match status" value="1"/>
</dbReference>
<dbReference type="Proteomes" id="UP000268059">
    <property type="component" value="Chromosome"/>
</dbReference>
<comment type="similarity">
    <text evidence="16">Belongs to the MurB family.</text>
</comment>
<protein>
    <recommendedName>
        <fullName evidence="16">UDP-N-acetylenolpyruvoylglucosamine reductase</fullName>
        <ecNumber evidence="16">1.3.1.98</ecNumber>
    </recommendedName>
    <alternativeName>
        <fullName evidence="16">UDP-N-acetylmuramate dehydrogenase</fullName>
    </alternativeName>
</protein>
<dbReference type="InterPro" id="IPR036318">
    <property type="entry name" value="FAD-bd_PCMH-like_sf"/>
</dbReference>
<dbReference type="UniPathway" id="UPA00219"/>
<comment type="catalytic activity">
    <reaction evidence="15 16">
        <text>UDP-N-acetyl-alpha-D-muramate + NADP(+) = UDP-N-acetyl-3-O-(1-carboxyvinyl)-alpha-D-glucosamine + NADPH + H(+)</text>
        <dbReference type="Rhea" id="RHEA:12248"/>
        <dbReference type="ChEBI" id="CHEBI:15378"/>
        <dbReference type="ChEBI" id="CHEBI:57783"/>
        <dbReference type="ChEBI" id="CHEBI:58349"/>
        <dbReference type="ChEBI" id="CHEBI:68483"/>
        <dbReference type="ChEBI" id="CHEBI:70757"/>
        <dbReference type="EC" id="1.3.1.98"/>
    </reaction>
</comment>
<evidence type="ECO:0000256" key="11">
    <source>
        <dbReference type="ARBA" id="ARBA00022984"/>
    </source>
</evidence>
<dbReference type="PROSITE" id="PS51387">
    <property type="entry name" value="FAD_PCMH"/>
    <property type="match status" value="1"/>
</dbReference>
<comment type="cofactor">
    <cofactor evidence="1 16">
        <name>FAD</name>
        <dbReference type="ChEBI" id="CHEBI:57692"/>
    </cofactor>
</comment>
<keyword evidence="8 16" id="KW-0274">FAD</keyword>
<evidence type="ECO:0000256" key="15">
    <source>
        <dbReference type="ARBA" id="ARBA00048914"/>
    </source>
</evidence>
<dbReference type="InterPro" id="IPR016167">
    <property type="entry name" value="FAD-bd_PCMH_sub1"/>
</dbReference>
<dbReference type="RefSeq" id="WP_125120232.1">
    <property type="nucleotide sequence ID" value="NZ_AP019309.1"/>
</dbReference>
<feature type="active site" description="Proton donor" evidence="16">
    <location>
        <position position="228"/>
    </location>
</feature>